<dbReference type="Proteomes" id="UP001597106">
    <property type="component" value="Unassembled WGS sequence"/>
</dbReference>
<organism evidence="2 3">
    <name type="scientific">Methylophilus glucosoxydans</name>
    <dbReference type="NCBI Taxonomy" id="752553"/>
    <lineage>
        <taxon>Bacteria</taxon>
        <taxon>Pseudomonadati</taxon>
        <taxon>Pseudomonadota</taxon>
        <taxon>Betaproteobacteria</taxon>
        <taxon>Nitrosomonadales</taxon>
        <taxon>Methylophilaceae</taxon>
        <taxon>Methylophilus</taxon>
    </lineage>
</organism>
<dbReference type="EMBL" id="JBHTJW010000002">
    <property type="protein sequence ID" value="MFD0930029.1"/>
    <property type="molecule type" value="Genomic_DNA"/>
</dbReference>
<gene>
    <name evidence="2" type="ORF">ACFQ1T_09590</name>
</gene>
<feature type="transmembrane region" description="Helical" evidence="1">
    <location>
        <begin position="42"/>
        <end position="67"/>
    </location>
</feature>
<accession>A0ABW3GN01</accession>
<evidence type="ECO:0000256" key="1">
    <source>
        <dbReference type="SAM" id="Phobius"/>
    </source>
</evidence>
<keyword evidence="1" id="KW-0472">Membrane</keyword>
<keyword evidence="3" id="KW-1185">Reference proteome</keyword>
<name>A0ABW3GN01_9PROT</name>
<proteinExistence type="predicted"/>
<reference evidence="3" key="1">
    <citation type="journal article" date="2019" name="Int. J. Syst. Evol. Microbiol.">
        <title>The Global Catalogue of Microorganisms (GCM) 10K type strain sequencing project: providing services to taxonomists for standard genome sequencing and annotation.</title>
        <authorList>
            <consortium name="The Broad Institute Genomics Platform"/>
            <consortium name="The Broad Institute Genome Sequencing Center for Infectious Disease"/>
            <person name="Wu L."/>
            <person name="Ma J."/>
        </authorList>
    </citation>
    <scope>NUCLEOTIDE SEQUENCE [LARGE SCALE GENOMIC DNA]</scope>
    <source>
        <strain evidence="3">CCUG 59685</strain>
    </source>
</reference>
<dbReference type="PROSITE" id="PS51257">
    <property type="entry name" value="PROKAR_LIPOPROTEIN"/>
    <property type="match status" value="1"/>
</dbReference>
<keyword evidence="1" id="KW-1133">Transmembrane helix</keyword>
<dbReference type="RefSeq" id="WP_275355444.1">
    <property type="nucleotide sequence ID" value="NZ_JBHTJW010000002.1"/>
</dbReference>
<protein>
    <submittedName>
        <fullName evidence="2">Uncharacterized protein</fullName>
    </submittedName>
</protein>
<keyword evidence="1" id="KW-0812">Transmembrane</keyword>
<sequence length="75" mass="8097">MLRGLIYGLTILHLGPGFAFAVVAFGCDASFAALQGVCQQDAFAAFIQLTLIAWGVLIAGLLLKIYITNYFNKNK</sequence>
<comment type="caution">
    <text evidence="2">The sequence shown here is derived from an EMBL/GenBank/DDBJ whole genome shotgun (WGS) entry which is preliminary data.</text>
</comment>
<evidence type="ECO:0000313" key="3">
    <source>
        <dbReference type="Proteomes" id="UP001597106"/>
    </source>
</evidence>
<evidence type="ECO:0000313" key="2">
    <source>
        <dbReference type="EMBL" id="MFD0930029.1"/>
    </source>
</evidence>